<keyword evidence="9" id="KW-1006">Bacterial flagellum protein export</keyword>
<evidence type="ECO:0000256" key="1">
    <source>
        <dbReference type="ARBA" id="ARBA00003041"/>
    </source>
</evidence>
<keyword evidence="13" id="KW-0969">Cilium</keyword>
<keyword evidence="6" id="KW-0963">Cytoplasm</keyword>
<dbReference type="InterPro" id="IPR000563">
    <property type="entry name" value="Flag_FliH"/>
</dbReference>
<gene>
    <name evidence="13" type="ORF">GKE73_05920</name>
</gene>
<comment type="function">
    <text evidence="1">Needed for flagellar regrowth and assembly.</text>
</comment>
<dbReference type="PANTHER" id="PTHR34982">
    <property type="entry name" value="YOP PROTEINS TRANSLOCATION PROTEIN L"/>
    <property type="match status" value="1"/>
</dbReference>
<dbReference type="GO" id="GO:0071973">
    <property type="term" value="P:bacterial-type flagellum-dependent cell motility"/>
    <property type="evidence" value="ECO:0007669"/>
    <property type="project" value="InterPro"/>
</dbReference>
<reference evidence="13 14" key="1">
    <citation type="submission" date="2019-11" db="EMBL/GenBank/DDBJ databases">
        <title>Draft genome sequence of Paludibacterium sp. dN18-1.</title>
        <authorList>
            <person name="Im W.-T."/>
        </authorList>
    </citation>
    <scope>NUCLEOTIDE SEQUENCE [LARGE SCALE GENOMIC DNA]</scope>
    <source>
        <strain evidence="14">dN 18-1</strain>
    </source>
</reference>
<keyword evidence="13" id="KW-0966">Cell projection</keyword>
<dbReference type="AlphaFoldDB" id="A0A844GDV3"/>
<dbReference type="InterPro" id="IPR018035">
    <property type="entry name" value="Flagellar_FliH/T3SS_HrpE"/>
</dbReference>
<dbReference type="RefSeq" id="WP_230369573.1">
    <property type="nucleotide sequence ID" value="NZ_WLYX01000001.1"/>
</dbReference>
<comment type="subcellular location">
    <subcellularLocation>
        <location evidence="2">Cytoplasm</location>
    </subcellularLocation>
</comment>
<dbReference type="GO" id="GO:0015031">
    <property type="term" value="P:protein transport"/>
    <property type="evidence" value="ECO:0007669"/>
    <property type="project" value="UniProtKB-KW"/>
</dbReference>
<dbReference type="PRINTS" id="PR01003">
    <property type="entry name" value="FLGFLIH"/>
</dbReference>
<evidence type="ECO:0000256" key="10">
    <source>
        <dbReference type="SAM" id="Coils"/>
    </source>
</evidence>
<organism evidence="13 14">
    <name type="scientific">Paludibacterium denitrificans</name>
    <dbReference type="NCBI Taxonomy" id="2675226"/>
    <lineage>
        <taxon>Bacteria</taxon>
        <taxon>Pseudomonadati</taxon>
        <taxon>Pseudomonadota</taxon>
        <taxon>Betaproteobacteria</taxon>
        <taxon>Neisseriales</taxon>
        <taxon>Chromobacteriaceae</taxon>
        <taxon>Paludibacterium</taxon>
    </lineage>
</organism>
<comment type="caution">
    <text evidence="13">The sequence shown here is derived from an EMBL/GenBank/DDBJ whole genome shotgun (WGS) entry which is preliminary data.</text>
</comment>
<evidence type="ECO:0000256" key="6">
    <source>
        <dbReference type="ARBA" id="ARBA00022490"/>
    </source>
</evidence>
<evidence type="ECO:0000256" key="4">
    <source>
        <dbReference type="ARBA" id="ARBA00016507"/>
    </source>
</evidence>
<dbReference type="EMBL" id="WLYX01000001">
    <property type="protein sequence ID" value="MTD32924.1"/>
    <property type="molecule type" value="Genomic_DNA"/>
</dbReference>
<evidence type="ECO:0000256" key="2">
    <source>
        <dbReference type="ARBA" id="ARBA00004496"/>
    </source>
</evidence>
<dbReference type="InterPro" id="IPR051472">
    <property type="entry name" value="T3SS_Stator/FliH"/>
</dbReference>
<keyword evidence="14" id="KW-1185">Reference proteome</keyword>
<protein>
    <recommendedName>
        <fullName evidence="4">Flagellar assembly protein FliH</fullName>
    </recommendedName>
</protein>
<evidence type="ECO:0000256" key="8">
    <source>
        <dbReference type="ARBA" id="ARBA00022927"/>
    </source>
</evidence>
<name>A0A844GDV3_9NEIS</name>
<sequence>MTPFRPYRFPPLSKPEPTGAAPGDAAQWQASLAKGFKQGMDTGYREGYDSGVAAGHKEGFDKGYTDGLKQAADEAKGEVAAAIEELARPLDAMLANLRTLQADYQAAMHKEVIELVGKVARRVIRCELALQPVQLLSLVDETLATMPVVNGEVEVYLNPEECQRLHELAPERAARWSLIPDSSLEAGECRVKSGNHEADACRQRLESCMEQVKEQLHAPASAPDGKEHA</sequence>
<evidence type="ECO:0000259" key="12">
    <source>
        <dbReference type="Pfam" id="PF02108"/>
    </source>
</evidence>
<evidence type="ECO:0000256" key="11">
    <source>
        <dbReference type="SAM" id="MobiDB-lite"/>
    </source>
</evidence>
<dbReference type="PANTHER" id="PTHR34982:SF1">
    <property type="entry name" value="FLAGELLAR ASSEMBLY PROTEIN FLIH"/>
    <property type="match status" value="1"/>
</dbReference>
<dbReference type="NCBIfam" id="NF009925">
    <property type="entry name" value="PRK13386.1"/>
    <property type="match status" value="1"/>
</dbReference>
<evidence type="ECO:0000256" key="7">
    <source>
        <dbReference type="ARBA" id="ARBA00022795"/>
    </source>
</evidence>
<keyword evidence="7" id="KW-1005">Bacterial flagellum biogenesis</keyword>
<dbReference type="GO" id="GO:0003774">
    <property type="term" value="F:cytoskeletal motor activity"/>
    <property type="evidence" value="ECO:0007669"/>
    <property type="project" value="InterPro"/>
</dbReference>
<evidence type="ECO:0000256" key="5">
    <source>
        <dbReference type="ARBA" id="ARBA00022448"/>
    </source>
</evidence>
<comment type="similarity">
    <text evidence="3">Belongs to the FliH family.</text>
</comment>
<keyword evidence="5" id="KW-0813">Transport</keyword>
<feature type="region of interest" description="Disordered" evidence="11">
    <location>
        <begin position="1"/>
        <end position="26"/>
    </location>
</feature>
<dbReference type="Pfam" id="PF02108">
    <property type="entry name" value="FliH"/>
    <property type="match status" value="1"/>
</dbReference>
<dbReference type="GO" id="GO:0009288">
    <property type="term" value="C:bacterial-type flagellum"/>
    <property type="evidence" value="ECO:0007669"/>
    <property type="project" value="InterPro"/>
</dbReference>
<evidence type="ECO:0000313" key="14">
    <source>
        <dbReference type="Proteomes" id="UP000446658"/>
    </source>
</evidence>
<feature type="domain" description="Flagellar assembly protein FliH/Type III secretion system HrpE" evidence="12">
    <location>
        <begin position="86"/>
        <end position="200"/>
    </location>
</feature>
<evidence type="ECO:0000256" key="3">
    <source>
        <dbReference type="ARBA" id="ARBA00006602"/>
    </source>
</evidence>
<dbReference type="Proteomes" id="UP000446658">
    <property type="component" value="Unassembled WGS sequence"/>
</dbReference>
<keyword evidence="13" id="KW-0282">Flagellum</keyword>
<feature type="coiled-coil region" evidence="10">
    <location>
        <begin position="65"/>
        <end position="110"/>
    </location>
</feature>
<keyword evidence="10" id="KW-0175">Coiled coil</keyword>
<evidence type="ECO:0000256" key="9">
    <source>
        <dbReference type="ARBA" id="ARBA00023225"/>
    </source>
</evidence>
<keyword evidence="8" id="KW-0653">Protein transport</keyword>
<evidence type="ECO:0000313" key="13">
    <source>
        <dbReference type="EMBL" id="MTD32924.1"/>
    </source>
</evidence>
<dbReference type="GO" id="GO:0044781">
    <property type="term" value="P:bacterial-type flagellum organization"/>
    <property type="evidence" value="ECO:0007669"/>
    <property type="project" value="UniProtKB-KW"/>
</dbReference>
<accession>A0A844GDV3</accession>
<dbReference type="GO" id="GO:0005829">
    <property type="term" value="C:cytosol"/>
    <property type="evidence" value="ECO:0007669"/>
    <property type="project" value="TreeGrafter"/>
</dbReference>
<proteinExistence type="inferred from homology"/>